<accession>A0AAW2EJ56</accession>
<dbReference type="EMBL" id="JADYXP020000021">
    <property type="protein sequence ID" value="KAL0103383.1"/>
    <property type="molecule type" value="Genomic_DNA"/>
</dbReference>
<dbReference type="AlphaFoldDB" id="A0AAW2EJ56"/>
<name>A0AAW2EJ56_9HYME</name>
<evidence type="ECO:0000313" key="2">
    <source>
        <dbReference type="Proteomes" id="UP001430953"/>
    </source>
</evidence>
<evidence type="ECO:0000313" key="1">
    <source>
        <dbReference type="EMBL" id="KAL0103383.1"/>
    </source>
</evidence>
<dbReference type="Proteomes" id="UP001430953">
    <property type="component" value="Unassembled WGS sequence"/>
</dbReference>
<keyword evidence="2" id="KW-1185">Reference proteome</keyword>
<organism evidence="1 2">
    <name type="scientific">Cardiocondyla obscurior</name>
    <dbReference type="NCBI Taxonomy" id="286306"/>
    <lineage>
        <taxon>Eukaryota</taxon>
        <taxon>Metazoa</taxon>
        <taxon>Ecdysozoa</taxon>
        <taxon>Arthropoda</taxon>
        <taxon>Hexapoda</taxon>
        <taxon>Insecta</taxon>
        <taxon>Pterygota</taxon>
        <taxon>Neoptera</taxon>
        <taxon>Endopterygota</taxon>
        <taxon>Hymenoptera</taxon>
        <taxon>Apocrita</taxon>
        <taxon>Aculeata</taxon>
        <taxon>Formicoidea</taxon>
        <taxon>Formicidae</taxon>
        <taxon>Myrmicinae</taxon>
        <taxon>Cardiocondyla</taxon>
    </lineage>
</organism>
<comment type="caution">
    <text evidence="1">The sequence shown here is derived from an EMBL/GenBank/DDBJ whole genome shotgun (WGS) entry which is preliminary data.</text>
</comment>
<protein>
    <submittedName>
        <fullName evidence="1">Uncharacterized protein</fullName>
    </submittedName>
</protein>
<gene>
    <name evidence="1" type="ORF">PUN28_017566</name>
</gene>
<proteinExistence type="predicted"/>
<reference evidence="1 2" key="1">
    <citation type="submission" date="2023-03" db="EMBL/GenBank/DDBJ databases">
        <title>High recombination rates correlate with genetic variation in Cardiocondyla obscurior ants.</title>
        <authorList>
            <person name="Errbii M."/>
        </authorList>
    </citation>
    <scope>NUCLEOTIDE SEQUENCE [LARGE SCALE GENOMIC DNA]</scope>
    <source>
        <strain evidence="1">Alpha-2009</strain>
        <tissue evidence="1">Whole body</tissue>
    </source>
</reference>
<sequence>MLPRSGSEISAGDATKEQDRQCIGLACSSIRRQPKRWFHTDESLYLNAWKPRFRVGLSERSKRNIKRLDSAMRVAQHIPKRIPKRIDQKEFQRPECYNRPLFYGYFHLIMEHITEE</sequence>